<evidence type="ECO:0000313" key="2">
    <source>
        <dbReference type="EMBL" id="KAF1841217.1"/>
    </source>
</evidence>
<dbReference type="Proteomes" id="UP000800039">
    <property type="component" value="Unassembled WGS sequence"/>
</dbReference>
<dbReference type="InterPro" id="IPR046346">
    <property type="entry name" value="Aminoacid_DH-like_N_sf"/>
</dbReference>
<dbReference type="PANTHER" id="PTHR21089:SF1">
    <property type="entry name" value="BIFUNCTIONAL 3-DEHYDROQUINATE DEHYDRATASE_SHIKIMATE DEHYDROGENASE, CHLOROPLASTIC"/>
    <property type="match status" value="1"/>
</dbReference>
<dbReference type="GeneID" id="63848619"/>
<keyword evidence="3" id="KW-1185">Reference proteome</keyword>
<accession>A0A9P4G8W7</accession>
<organism evidence="2 3">
    <name type="scientific">Cucurbitaria berberidis CBS 394.84</name>
    <dbReference type="NCBI Taxonomy" id="1168544"/>
    <lineage>
        <taxon>Eukaryota</taxon>
        <taxon>Fungi</taxon>
        <taxon>Dikarya</taxon>
        <taxon>Ascomycota</taxon>
        <taxon>Pezizomycotina</taxon>
        <taxon>Dothideomycetes</taxon>
        <taxon>Pleosporomycetidae</taxon>
        <taxon>Pleosporales</taxon>
        <taxon>Pleosporineae</taxon>
        <taxon>Cucurbitariaceae</taxon>
        <taxon>Cucurbitaria</taxon>
    </lineage>
</organism>
<protein>
    <recommendedName>
        <fullName evidence="1">Shikimate dehydrogenase substrate binding N-terminal domain-containing protein</fullName>
    </recommendedName>
</protein>
<dbReference type="Gene3D" id="3.40.50.10860">
    <property type="entry name" value="Leucine Dehydrogenase, chain A, domain 1"/>
    <property type="match status" value="1"/>
</dbReference>
<dbReference type="InterPro" id="IPR036291">
    <property type="entry name" value="NAD(P)-bd_dom_sf"/>
</dbReference>
<dbReference type="GO" id="GO:0019632">
    <property type="term" value="P:shikimate metabolic process"/>
    <property type="evidence" value="ECO:0007669"/>
    <property type="project" value="TreeGrafter"/>
</dbReference>
<dbReference type="Gene3D" id="3.40.50.720">
    <property type="entry name" value="NAD(P)-binding Rossmann-like Domain"/>
    <property type="match status" value="1"/>
</dbReference>
<dbReference type="Pfam" id="PF08501">
    <property type="entry name" value="Shikimate_dh_N"/>
    <property type="match status" value="1"/>
</dbReference>
<dbReference type="EMBL" id="ML976619">
    <property type="protein sequence ID" value="KAF1841217.1"/>
    <property type="molecule type" value="Genomic_DNA"/>
</dbReference>
<evidence type="ECO:0000259" key="1">
    <source>
        <dbReference type="Pfam" id="PF08501"/>
    </source>
</evidence>
<dbReference type="GO" id="GO:0009423">
    <property type="term" value="P:chorismate biosynthetic process"/>
    <property type="evidence" value="ECO:0007669"/>
    <property type="project" value="TreeGrafter"/>
</dbReference>
<feature type="domain" description="Shikimate dehydrogenase substrate binding N-terminal" evidence="1">
    <location>
        <begin position="19"/>
        <end position="99"/>
    </location>
</feature>
<dbReference type="RefSeq" id="XP_040783780.1">
    <property type="nucleotide sequence ID" value="XM_040931367.1"/>
</dbReference>
<dbReference type="InterPro" id="IPR013708">
    <property type="entry name" value="Shikimate_DH-bd_N"/>
</dbReference>
<gene>
    <name evidence="2" type="ORF">K460DRAFT_348024</name>
</gene>
<name>A0A9P4G8W7_9PLEO</name>
<evidence type="ECO:0000313" key="3">
    <source>
        <dbReference type="Proteomes" id="UP000800039"/>
    </source>
</evidence>
<dbReference type="AlphaFoldDB" id="A0A9P4G8W7"/>
<dbReference type="InterPro" id="IPR022893">
    <property type="entry name" value="Shikimate_DH_fam"/>
</dbReference>
<dbReference type="SUPFAM" id="SSF53223">
    <property type="entry name" value="Aminoacid dehydrogenase-like, N-terminal domain"/>
    <property type="match status" value="1"/>
</dbReference>
<dbReference type="CDD" id="cd01065">
    <property type="entry name" value="NAD_bind_Shikimate_DH"/>
    <property type="match status" value="1"/>
</dbReference>
<comment type="caution">
    <text evidence="2">The sequence shown here is derived from an EMBL/GenBank/DDBJ whole genome shotgun (WGS) entry which is preliminary data.</text>
</comment>
<proteinExistence type="predicted"/>
<sequence>MSTEIVTPELSQVERHGYLFGHPISHSMSPLLHKTVYDSLGLNWAQIPMDSTDMNLFLQLIKHPQFYGASVTMPHKVAIIKHLDSLTEEGAAVGAVNTIFLEEDSAGRRLFKGTNTDVIGVRDAFRYNVDSEKFHNRPALVIGGGGAARSAVYALRTWMKASAIYLVNRDPEEVRAVIDECTARGYGDSLVHVETVAQAEKLEGVGAIVACIPNLTPKSTQEKEARNILECFLQKDSPKGAILEMCYHPTPWTEIVEISQKADWQVVIGTEALIYQGLEQDRYWTGKEVKQLPVEKVQEAIAAKLNEPKL</sequence>
<dbReference type="PANTHER" id="PTHR21089">
    <property type="entry name" value="SHIKIMATE DEHYDROGENASE"/>
    <property type="match status" value="1"/>
</dbReference>
<dbReference type="SUPFAM" id="SSF51735">
    <property type="entry name" value="NAD(P)-binding Rossmann-fold domains"/>
    <property type="match status" value="1"/>
</dbReference>
<dbReference type="GO" id="GO:0004764">
    <property type="term" value="F:shikimate 3-dehydrogenase (NADP+) activity"/>
    <property type="evidence" value="ECO:0007669"/>
    <property type="project" value="InterPro"/>
</dbReference>
<dbReference type="OrthoDB" id="204377at2759"/>
<reference evidence="2" key="1">
    <citation type="submission" date="2020-01" db="EMBL/GenBank/DDBJ databases">
        <authorList>
            <consortium name="DOE Joint Genome Institute"/>
            <person name="Haridas S."/>
            <person name="Albert R."/>
            <person name="Binder M."/>
            <person name="Bloem J."/>
            <person name="Labutti K."/>
            <person name="Salamov A."/>
            <person name="Andreopoulos B."/>
            <person name="Baker S.E."/>
            <person name="Barry K."/>
            <person name="Bills G."/>
            <person name="Bluhm B.H."/>
            <person name="Cannon C."/>
            <person name="Castanera R."/>
            <person name="Culley D.E."/>
            <person name="Daum C."/>
            <person name="Ezra D."/>
            <person name="Gonzalez J.B."/>
            <person name="Henrissat B."/>
            <person name="Kuo A."/>
            <person name="Liang C."/>
            <person name="Lipzen A."/>
            <person name="Lutzoni F."/>
            <person name="Magnuson J."/>
            <person name="Mondo S."/>
            <person name="Nolan M."/>
            <person name="Ohm R."/>
            <person name="Pangilinan J."/>
            <person name="Park H.-J."/>
            <person name="Ramirez L."/>
            <person name="Alfaro M."/>
            <person name="Sun H."/>
            <person name="Tritt A."/>
            <person name="Yoshinaga Y."/>
            <person name="Zwiers L.-H."/>
            <person name="Turgeon B.G."/>
            <person name="Goodwin S.B."/>
            <person name="Spatafora J.W."/>
            <person name="Crous P.W."/>
            <person name="Grigoriev I.V."/>
        </authorList>
    </citation>
    <scope>NUCLEOTIDE SEQUENCE</scope>
    <source>
        <strain evidence="2">CBS 394.84</strain>
    </source>
</reference>